<sequence>MKLKLARKGLSLTLGILLAVTSFPFAPPRAQAAPDSGKALYVGRDVYTNATAEELKKAIGTGHNVANKPEFHVLLDESPGLADFTRPNVLDWVHYVSRDGANSGENLTGAAGQVKHVKREVEGDRLEISGADGSAKNGGNYADLGLFGPKYTDGIILSDGVEVNSTENVNMRRAHAAFTGTNATATFIAPSSNGSPRTLEIYLAVNGGQNVTATATMNGVSVASVPAFDRRVEDTTASKNSLTGLKYVFTYTGDENEYPLVVTFTLAAGDNTDWSGIRPVAASILDGTTNPVDVSGGTAVYDKPFSKPGDTSEFLSGKTIKLTAGDAPVGKVFDAWIGEDASLIDNPSSAMTLFTMPNHPVTLTATYKDMAKRTVTVTGGTAKEVGGSNKGESISVHAGSTIMLKTEAPPEGQDFKNWTTINNTSGVTFADPNASTTTFVMPDKDVEIGVEYRAKGTAEPGIKDNKDTQTGTKKYNDYLFSKHSAGEPRNPVAGLTPFSDVSNNTAIPGVPQIDDNLSAPNVLDWMRFTNNGTGAKENRKKGAGLLSAKFAGTVSNTRVHGQNEERKNIRLTYVDGTSPAEDSSSYSVIRTGATTAEFTAPSAEGIERTLDVYLTFQATNARTLTINATMPKQGGGNYVYTKTESLVKMDTISKTSGRYAAKFSFAYVGDAGEQPLTVKFSLNNTSGNMGVHGVRLTEGTSEPQIYMTTPDLDNDKYAIIVPDSLFQRRKFPVKVVDASGTQVNDPAVTYSYEGVSAGVKGQTDISGISIGDDGMLYVRPNTEASMTIAVTASAAVDGIPVSVTRNVRIIKNAGIKDWPTRNAEEGPLGKNANDWKLYFNDDFNGPELDATAWVPQYLQSWAINKDNSETQYEFVQDEIGNRYLALGAKEQRPDFSEGFNGTNDGGDQPIVALTSRDRHHQHLLEDGRGDALDPDLPDFDGLVTTKYGYFETRLRLPSTGDGAHFAWWMIGAQDDSHPTQALSGPEPTGTRHGAGTASNMYDFGPGNWGNYVFYTTDQGVEYDILEITADKNSPNGEYNRWLPVIHKNGSRLSPSNPASGRWWAGSDVSTTPNPAISPYGRYDYTKHTEDGYTSGRDAYQEFHVYGFEWDETGTKMYIDGHLVYVSSRTADYRMQTILSIYLGRNGEGDGYGHDHGYWPKEAMFDYFRIYKKKDPVPTSIVINGLQDAEGNPVEGRYNTSWDYFKQDSTVNLSATVLDQFGTPYDISGKPNLSIKWRFSDDIGGSKPLTGGSVDLVGAAKVTYPANYSATRMTGLTLNADTGLLTVAADAAKNQDIFLTAYLADSNDQSGYYGGKLTVASDTAVNEAKRNRGKIQETKHIKISGDAPKPHRIFFDNPVMTIAPGETLSVKATVYDQYNNPMPAQTLSYVLTKDVTLRETVDLSLSGITLSGSNLIAESNAVPGKQIMVRAQLDDKVYQNLALKVESTPNQ</sequence>
<dbReference type="InterPro" id="IPR044060">
    <property type="entry name" value="Bacterial_rp_domain"/>
</dbReference>
<dbReference type="GO" id="GO:0004553">
    <property type="term" value="F:hydrolase activity, hydrolyzing O-glycosyl compounds"/>
    <property type="evidence" value="ECO:0007669"/>
    <property type="project" value="InterPro"/>
</dbReference>
<dbReference type="RefSeq" id="WP_054403220.1">
    <property type="nucleotide sequence ID" value="NZ_LIUT01000001.1"/>
</dbReference>
<accession>A0A0M1P721</accession>
<dbReference type="CDD" id="cd00413">
    <property type="entry name" value="Glyco_hydrolase_16"/>
    <property type="match status" value="1"/>
</dbReference>
<dbReference type="Gene3D" id="2.60.120.200">
    <property type="match status" value="1"/>
</dbReference>
<dbReference type="PROSITE" id="PS51762">
    <property type="entry name" value="GH16_2"/>
    <property type="match status" value="1"/>
</dbReference>
<keyword evidence="4" id="KW-1185">Reference proteome</keyword>
<name>A0A0M1P721_9BACL</name>
<feature type="domain" description="GH16" evidence="2">
    <location>
        <begin position="833"/>
        <end position="1175"/>
    </location>
</feature>
<protein>
    <recommendedName>
        <fullName evidence="2">GH16 domain-containing protein</fullName>
    </recommendedName>
</protein>
<dbReference type="OrthoDB" id="9809583at2"/>
<dbReference type="Pfam" id="PF00722">
    <property type="entry name" value="Glyco_hydro_16"/>
    <property type="match status" value="1"/>
</dbReference>
<feature type="signal peptide" evidence="1">
    <location>
        <begin position="1"/>
        <end position="32"/>
    </location>
</feature>
<organism evidence="3 4">
    <name type="scientific">Paenibacillus solani</name>
    <dbReference type="NCBI Taxonomy" id="1705565"/>
    <lineage>
        <taxon>Bacteria</taxon>
        <taxon>Bacillati</taxon>
        <taxon>Bacillota</taxon>
        <taxon>Bacilli</taxon>
        <taxon>Bacillales</taxon>
        <taxon>Paenibacillaceae</taxon>
        <taxon>Paenibacillus</taxon>
    </lineage>
</organism>
<dbReference type="GO" id="GO:0005975">
    <property type="term" value="P:carbohydrate metabolic process"/>
    <property type="evidence" value="ECO:0007669"/>
    <property type="project" value="InterPro"/>
</dbReference>
<evidence type="ECO:0000259" key="2">
    <source>
        <dbReference type="PROSITE" id="PS51762"/>
    </source>
</evidence>
<proteinExistence type="predicted"/>
<dbReference type="PATRIC" id="fig|1705565.3.peg.5012"/>
<gene>
    <name evidence="3" type="ORF">AM231_14815</name>
</gene>
<dbReference type="InterPro" id="IPR000757">
    <property type="entry name" value="Beta-glucanase-like"/>
</dbReference>
<evidence type="ECO:0000256" key="1">
    <source>
        <dbReference type="SAM" id="SignalP"/>
    </source>
</evidence>
<feature type="chain" id="PRO_5005620703" description="GH16 domain-containing protein" evidence="1">
    <location>
        <begin position="33"/>
        <end position="1450"/>
    </location>
</feature>
<keyword evidence="1" id="KW-0732">Signal</keyword>
<dbReference type="SUPFAM" id="SSF49899">
    <property type="entry name" value="Concanavalin A-like lectins/glucanases"/>
    <property type="match status" value="1"/>
</dbReference>
<dbReference type="Proteomes" id="UP000036932">
    <property type="component" value="Unassembled WGS sequence"/>
</dbReference>
<reference evidence="4" key="1">
    <citation type="submission" date="2015-08" db="EMBL/GenBank/DDBJ databases">
        <title>Genome sequencing project for genomic taxonomy and phylogenomics of Bacillus-like bacteria.</title>
        <authorList>
            <person name="Liu B."/>
            <person name="Wang J."/>
            <person name="Zhu Y."/>
            <person name="Liu G."/>
            <person name="Chen Q."/>
            <person name="Chen Z."/>
            <person name="Lan J."/>
            <person name="Che J."/>
            <person name="Ge C."/>
            <person name="Shi H."/>
            <person name="Pan Z."/>
            <person name="Liu X."/>
        </authorList>
    </citation>
    <scope>NUCLEOTIDE SEQUENCE [LARGE SCALE GENOMIC DNA]</scope>
    <source>
        <strain evidence="4">FJAT-22460</strain>
    </source>
</reference>
<evidence type="ECO:0000313" key="4">
    <source>
        <dbReference type="Proteomes" id="UP000036932"/>
    </source>
</evidence>
<dbReference type="EMBL" id="LIUT01000001">
    <property type="protein sequence ID" value="KOR90276.1"/>
    <property type="molecule type" value="Genomic_DNA"/>
</dbReference>
<dbReference type="Pfam" id="PF18998">
    <property type="entry name" value="Flg_new_2"/>
    <property type="match status" value="2"/>
</dbReference>
<evidence type="ECO:0000313" key="3">
    <source>
        <dbReference type="EMBL" id="KOR90276.1"/>
    </source>
</evidence>
<dbReference type="InterPro" id="IPR013320">
    <property type="entry name" value="ConA-like_dom_sf"/>
</dbReference>
<comment type="caution">
    <text evidence="3">The sequence shown here is derived from an EMBL/GenBank/DDBJ whole genome shotgun (WGS) entry which is preliminary data.</text>
</comment>